<sequence length="362" mass="40640">MGLPLYVVELSAMVRAREPFDLLDRYVGLAIVDAECRSTADIAAFLGLTEAMVDRTLRFLAEIGHLQGEGGTLSLTELGLSAARDDQRYTPKEDRLKLYFDGVRCAPLPSAYYSNGVRVLTRSEALAQREFALLDHLTAFRTNTVAELAARADRGDFNLPDEHEDLKTLEIAEAFLPCYVIRAQTPTGPRLLVYCGAAENDDSHLESIISSWPALDHVLGHSDIGDPREQFGDWLRKRNLSPRNLTWIDHQVPRLTLNANHYPRDEAPSRENGTFPLHQLGSYSVLPRGHVLQLWCNDPKTRRQAALERALTYATSARRRTADDVTELLGTVSQQLELRPALTIDDLRTYARRTGQGDLHLR</sequence>
<gene>
    <name evidence="1" type="ORF">KGA66_28115</name>
</gene>
<proteinExistence type="predicted"/>
<comment type="caution">
    <text evidence="1">The sequence shown here is derived from an EMBL/GenBank/DDBJ whole genome shotgun (WGS) entry which is preliminary data.</text>
</comment>
<evidence type="ECO:0000313" key="1">
    <source>
        <dbReference type="EMBL" id="MBS2966932.1"/>
    </source>
</evidence>
<accession>A0A8J7WW10</accession>
<protein>
    <submittedName>
        <fullName evidence="1">Uncharacterized protein</fullName>
    </submittedName>
</protein>
<reference evidence="1" key="1">
    <citation type="submission" date="2021-04" db="EMBL/GenBank/DDBJ databases">
        <title>Genome based classification of Actinospica acidithermotolerans sp. nov., an actinobacterium isolated from an Indonesian hot spring.</title>
        <authorList>
            <person name="Kusuma A.B."/>
            <person name="Putra K.E."/>
            <person name="Nafisah S."/>
            <person name="Loh J."/>
            <person name="Nouioui I."/>
            <person name="Goodfellow M."/>
        </authorList>
    </citation>
    <scope>NUCLEOTIDE SEQUENCE</scope>
    <source>
        <strain evidence="1">DSM 45618</strain>
    </source>
</reference>
<dbReference type="Proteomes" id="UP000677913">
    <property type="component" value="Unassembled WGS sequence"/>
</dbReference>
<dbReference type="EMBL" id="JAGSXH010000228">
    <property type="protein sequence ID" value="MBS2966932.1"/>
    <property type="molecule type" value="Genomic_DNA"/>
</dbReference>
<keyword evidence="2" id="KW-1185">Reference proteome</keyword>
<dbReference type="SUPFAM" id="SSF46785">
    <property type="entry name" value="Winged helix' DNA-binding domain"/>
    <property type="match status" value="1"/>
</dbReference>
<name>A0A8J7WW10_9ACTN</name>
<evidence type="ECO:0000313" key="2">
    <source>
        <dbReference type="Proteomes" id="UP000677913"/>
    </source>
</evidence>
<organism evidence="1 2">
    <name type="scientific">Actinocrinis puniceicyclus</name>
    <dbReference type="NCBI Taxonomy" id="977794"/>
    <lineage>
        <taxon>Bacteria</taxon>
        <taxon>Bacillati</taxon>
        <taxon>Actinomycetota</taxon>
        <taxon>Actinomycetes</taxon>
        <taxon>Catenulisporales</taxon>
        <taxon>Actinospicaceae</taxon>
        <taxon>Actinocrinis</taxon>
    </lineage>
</organism>
<dbReference type="RefSeq" id="WP_211472476.1">
    <property type="nucleotide sequence ID" value="NZ_JAGSXH010000228.1"/>
</dbReference>
<dbReference type="AlphaFoldDB" id="A0A8J7WW10"/>
<dbReference type="InterPro" id="IPR036390">
    <property type="entry name" value="WH_DNA-bd_sf"/>
</dbReference>